<feature type="transmembrane region" description="Helical" evidence="14">
    <location>
        <begin position="388"/>
        <end position="409"/>
    </location>
</feature>
<feature type="transmembrane region" description="Helical" evidence="14">
    <location>
        <begin position="303"/>
        <end position="327"/>
    </location>
</feature>
<keyword evidence="8 14" id="KW-0472">Membrane</keyword>
<keyword evidence="11" id="KW-0067">ATP-binding</keyword>
<dbReference type="InterPro" id="IPR024041">
    <property type="entry name" value="NH4_transpt_AmtB-like_dom"/>
</dbReference>
<evidence type="ECO:0000256" key="1">
    <source>
        <dbReference type="ARBA" id="ARBA00004141"/>
    </source>
</evidence>
<dbReference type="GO" id="GO:0017110">
    <property type="term" value="F:nucleoside diphosphate phosphatase activity"/>
    <property type="evidence" value="ECO:0007669"/>
    <property type="project" value="UniProtKB-ARBA"/>
</dbReference>
<gene>
    <name evidence="16" type="ORF">PEBR_36380</name>
</gene>
<feature type="transmembrane region" description="Helical" evidence="14">
    <location>
        <begin position="33"/>
        <end position="54"/>
    </location>
</feature>
<evidence type="ECO:0000313" key="17">
    <source>
        <dbReference type="Proteomes" id="UP000190744"/>
    </source>
</evidence>
<feature type="transmembrane region" description="Helical" evidence="14">
    <location>
        <begin position="154"/>
        <end position="175"/>
    </location>
</feature>
<dbReference type="GO" id="GO:0005794">
    <property type="term" value="C:Golgi apparatus"/>
    <property type="evidence" value="ECO:0007669"/>
    <property type="project" value="UniProtKB-ARBA"/>
</dbReference>
<dbReference type="InterPro" id="IPR018047">
    <property type="entry name" value="Ammonium_transpt_CS"/>
</dbReference>
<evidence type="ECO:0000256" key="5">
    <source>
        <dbReference type="ARBA" id="ARBA00022692"/>
    </source>
</evidence>
<evidence type="ECO:0000256" key="2">
    <source>
        <dbReference type="ARBA" id="ARBA00005887"/>
    </source>
</evidence>
<dbReference type="GO" id="GO:0005886">
    <property type="term" value="C:plasma membrane"/>
    <property type="evidence" value="ECO:0007669"/>
    <property type="project" value="TreeGrafter"/>
</dbReference>
<evidence type="ECO:0000256" key="11">
    <source>
        <dbReference type="PIRSR" id="PIRSR600407-2"/>
    </source>
</evidence>
<evidence type="ECO:0000256" key="12">
    <source>
        <dbReference type="RuleBase" id="RU003833"/>
    </source>
</evidence>
<feature type="compositionally biased region" description="Low complexity" evidence="13">
    <location>
        <begin position="1173"/>
        <end position="1183"/>
    </location>
</feature>
<feature type="transmembrane region" description="Helical" evidence="14">
    <location>
        <begin position="347"/>
        <end position="367"/>
    </location>
</feature>
<reference evidence="17" key="1">
    <citation type="submission" date="2015-09" db="EMBL/GenBank/DDBJ databases">
        <authorList>
            <person name="Fill T.P."/>
            <person name="Baretta J.F."/>
            <person name="de Almeida L.G."/>
            <person name="Rocha M."/>
            <person name="de Souza D.H."/>
            <person name="Malavazi I."/>
            <person name="Cerdeira L.T."/>
            <person name="Hong H."/>
            <person name="Samborskyy M."/>
            <person name="de Vasconcelos A.T."/>
            <person name="Leadlay P."/>
            <person name="Rodrigues-Filho E."/>
        </authorList>
    </citation>
    <scope>NUCLEOTIDE SEQUENCE [LARGE SCALE GENOMIC DNA]</scope>
    <source>
        <strain evidence="17">LaBioMMi 136</strain>
    </source>
</reference>
<dbReference type="GO" id="GO:0005524">
    <property type="term" value="F:ATP binding"/>
    <property type="evidence" value="ECO:0007669"/>
    <property type="project" value="UniProtKB-KW"/>
</dbReference>
<dbReference type="InterPro" id="IPR029020">
    <property type="entry name" value="Ammonium/urea_transptr"/>
</dbReference>
<comment type="subcellular location">
    <subcellularLocation>
        <location evidence="1">Membrane</location>
        <topology evidence="1">Multi-pass membrane protein</topology>
    </subcellularLocation>
</comment>
<feature type="transmembrane region" description="Helical" evidence="14">
    <location>
        <begin position="254"/>
        <end position="275"/>
    </location>
</feature>
<evidence type="ECO:0000256" key="4">
    <source>
        <dbReference type="ARBA" id="ARBA00022448"/>
    </source>
</evidence>
<dbReference type="AlphaFoldDB" id="A0A1S9RCH8"/>
<evidence type="ECO:0000256" key="9">
    <source>
        <dbReference type="ARBA" id="ARBA00023177"/>
    </source>
</evidence>
<dbReference type="FunFam" id="1.10.3430.10:FF:000003">
    <property type="entry name" value="Ammonium transporter"/>
    <property type="match status" value="1"/>
</dbReference>
<dbReference type="InterPro" id="IPR001905">
    <property type="entry name" value="Ammonium_transpt"/>
</dbReference>
<keyword evidence="9" id="KW-0924">Ammonia transport</keyword>
<feature type="transmembrane region" description="Helical" evidence="14">
    <location>
        <begin position="66"/>
        <end position="86"/>
    </location>
</feature>
<keyword evidence="5 14" id="KW-0812">Transmembrane</keyword>
<dbReference type="GO" id="GO:0008519">
    <property type="term" value="F:ammonium channel activity"/>
    <property type="evidence" value="ECO:0007669"/>
    <property type="project" value="InterPro"/>
</dbReference>
<proteinExistence type="inferred from homology"/>
<dbReference type="Gene3D" id="3.30.420.150">
    <property type="entry name" value="Exopolyphosphatase. Domain 2"/>
    <property type="match status" value="1"/>
</dbReference>
<feature type="region of interest" description="Disordered" evidence="13">
    <location>
        <begin position="1223"/>
        <end position="1260"/>
    </location>
</feature>
<feature type="transmembrane region" description="Helical" evidence="14">
    <location>
        <begin position="227"/>
        <end position="248"/>
    </location>
</feature>
<feature type="active site" description="Proton acceptor" evidence="10">
    <location>
        <position position="690"/>
    </location>
</feature>
<dbReference type="Gene3D" id="3.30.420.40">
    <property type="match status" value="1"/>
</dbReference>
<dbReference type="PROSITE" id="PS01219">
    <property type="entry name" value="AMMONIUM_TRANSP"/>
    <property type="match status" value="1"/>
</dbReference>
<feature type="transmembrane region" description="Helical" evidence="14">
    <location>
        <begin position="1065"/>
        <end position="1084"/>
    </location>
</feature>
<evidence type="ECO:0000313" key="16">
    <source>
        <dbReference type="EMBL" id="OOQ83222.1"/>
    </source>
</evidence>
<feature type="transmembrane region" description="Helical" evidence="14">
    <location>
        <begin position="119"/>
        <end position="142"/>
    </location>
</feature>
<dbReference type="SUPFAM" id="SSF111352">
    <property type="entry name" value="Ammonium transporter"/>
    <property type="match status" value="1"/>
</dbReference>
<evidence type="ECO:0000256" key="8">
    <source>
        <dbReference type="ARBA" id="ARBA00023136"/>
    </source>
</evidence>
<keyword evidence="7 14" id="KW-1133">Transmembrane helix</keyword>
<keyword evidence="6 12" id="KW-0378">Hydrolase</keyword>
<dbReference type="PANTHER" id="PTHR43029:SF15">
    <property type="entry name" value="AMMONIUM TRANSPORTER"/>
    <property type="match status" value="1"/>
</dbReference>
<feature type="domain" description="Ammonium transporter AmtB-like" evidence="15">
    <location>
        <begin position="36"/>
        <end position="433"/>
    </location>
</feature>
<dbReference type="CDD" id="cd24039">
    <property type="entry name" value="ASKHA_NBD_YND1-like"/>
    <property type="match status" value="1"/>
</dbReference>
<keyword evidence="4" id="KW-0813">Transport</keyword>
<evidence type="ECO:0000256" key="14">
    <source>
        <dbReference type="SAM" id="Phobius"/>
    </source>
</evidence>
<dbReference type="Proteomes" id="UP000190744">
    <property type="component" value="Unassembled WGS sequence"/>
</dbReference>
<evidence type="ECO:0000256" key="3">
    <source>
        <dbReference type="ARBA" id="ARBA00009283"/>
    </source>
</evidence>
<dbReference type="PROSITE" id="PS01238">
    <property type="entry name" value="GDA1_CD39_NTPASE"/>
    <property type="match status" value="1"/>
</dbReference>
<evidence type="ECO:0000256" key="7">
    <source>
        <dbReference type="ARBA" id="ARBA00022989"/>
    </source>
</evidence>
<evidence type="ECO:0000256" key="6">
    <source>
        <dbReference type="ARBA" id="ARBA00022801"/>
    </source>
</evidence>
<comment type="similarity">
    <text evidence="2">Belongs to the ammonia transporter channel (TC 1.A.11.2) family.</text>
</comment>
<keyword evidence="11" id="KW-0547">Nucleotide-binding</keyword>
<feature type="transmembrane region" description="Helical" evidence="14">
    <location>
        <begin position="187"/>
        <end position="207"/>
    </location>
</feature>
<comment type="similarity">
    <text evidence="3 12">Belongs to the GDA1/CD39 NTPase family.</text>
</comment>
<comment type="caution">
    <text evidence="16">The sequence shown here is derived from an EMBL/GenBank/DDBJ whole genome shotgun (WGS) entry which is preliminary data.</text>
</comment>
<accession>A0A1S9RCH8</accession>
<protein>
    <recommendedName>
        <fullName evidence="15">Ammonium transporter AmtB-like domain-containing protein</fullName>
    </recommendedName>
</protein>
<organism evidence="16 17">
    <name type="scientific">Penicillium brasilianum</name>
    <dbReference type="NCBI Taxonomy" id="104259"/>
    <lineage>
        <taxon>Eukaryota</taxon>
        <taxon>Fungi</taxon>
        <taxon>Dikarya</taxon>
        <taxon>Ascomycota</taxon>
        <taxon>Pezizomycotina</taxon>
        <taxon>Eurotiomycetes</taxon>
        <taxon>Eurotiomycetidae</taxon>
        <taxon>Eurotiales</taxon>
        <taxon>Aspergillaceae</taxon>
        <taxon>Penicillium</taxon>
    </lineage>
</organism>
<evidence type="ECO:0000256" key="13">
    <source>
        <dbReference type="SAM" id="MobiDB-lite"/>
    </source>
</evidence>
<feature type="compositionally biased region" description="Polar residues" evidence="13">
    <location>
        <begin position="1231"/>
        <end position="1244"/>
    </location>
</feature>
<dbReference type="Pfam" id="PF00909">
    <property type="entry name" value="Ammonium_transp"/>
    <property type="match status" value="1"/>
</dbReference>
<feature type="region of interest" description="Disordered" evidence="13">
    <location>
        <begin position="1141"/>
        <end position="1188"/>
    </location>
</feature>
<name>A0A1S9RCH8_PENBI</name>
<feature type="binding site" evidence="11">
    <location>
        <begin position="727"/>
        <end position="731"/>
    </location>
    <ligand>
        <name>ATP</name>
        <dbReference type="ChEBI" id="CHEBI:30616"/>
    </ligand>
</feature>
<dbReference type="Pfam" id="PF01150">
    <property type="entry name" value="GDA1_CD39"/>
    <property type="match status" value="1"/>
</dbReference>
<sequence length="1260" mass="137009">MADAPVYNASEPSGGDPLKVNVNAQFEGFEWNYTYIVFCGFIVWLIIPGIGLLYSGLARRKSALTLLFQSLMIVAVTTFQWIFWGYSLAYSRDASPFIGTLKNFGLKGVMAAPSPGSAVLPEIVFCFYQLLFCACTVMIVVGGAFERGNMLPSLVFSFCWATVVYCPVACWTWNSNGWLYNLPSLDFAGGGPVHIASGWSALAYALVLGKRKHVDETSHGKPHNTTLVFLGTTLIWFGWFGFNGGSALNASVRAMLAAFNTNTAACTGVLGWVLVDSIKNRGKFSVVGACEGAIAGLVGITPAAGFVSVWLAACIGFLTSIVCASLQNVNNWLHIDEGMDVFKLHGIGGMVGAFLTGIFASQSVAALDGATEATGGIDGNGMQVGKQLAEVCAISAYSFTVSCILLYILKWIPGMHLRVHEEAEMIGLDRVQFVDEQIGERALLDELFMSSSSTPAHASVVHESVGISAEPKDLKILSLHVLPPPSYFPPFKDPSPFLSLVQNCGFILLSSGSVCAFEKADSVSLRPPFALIWSPAGHAQSIVSSPNGQVALWRRPGRWIGTRVHVYRWLRNAAARKKADVNDLKSLPEIKTKEEWVKKIHPGVSSFADRPESVGTEHLAELLDHAKSIVPLEDARDTPIFLLATAGMRLLGNLERQLLLDQICSYARANTDFLLPDCGVHIQVIPGVTEGLYGWIATNYLMDAFDAPEKHDHGKGHHTYGFLDMGGASAQIAFAPNATETEKHANDLTLLRLRNIDGSVQEHRVFVTSWLEFGVHEARRRYVEALQAAAGPEALELPDPCLPEGLRTTLDGKDVVPTSAAGPSLLGTGRFDECLRQTYPLLDKDAPCSDHPCLLHGIHVPAIDFDVNHFIGISEYWHTTHEIFEMGYKDKAYDFNTYQERVKSFCSQDWASIEDGIHENKWGKKVDQQKANEVCFKASWIINMLHDGIGVPRVGLEDTSGSLHNGTKEVLAHTKEKGYLDAFQAVNKIDSTEVSWTLGKIVLYASSQVPAEVEEAALPVGFGSNVPGIPSDFQYPSVELLPDSEGFHSEHWHDALFDGDSPRRIPGILLFLLIIIVAGFFLCGRSRRSRIYLKINNLLRRGGPSHPNHPKKRKGFGAMLPFLNRSGAAYERVMEEGAQDFELGVTDSDNSDTDPGRPSEGDAMGMRPPKRASSWGSSSNPPSLKYTLDNTSSGTIGLGISGGSGIAMDRAGLVVRTESRDHLAAPIALGPTTNGRRSRATSPTRSHHQKSPSMSPLADD</sequence>
<dbReference type="PANTHER" id="PTHR43029">
    <property type="entry name" value="AMMONIUM TRANSPORTER MEP2"/>
    <property type="match status" value="1"/>
</dbReference>
<evidence type="ECO:0000259" key="15">
    <source>
        <dbReference type="Pfam" id="PF00909"/>
    </source>
</evidence>
<evidence type="ECO:0000256" key="10">
    <source>
        <dbReference type="PIRSR" id="PIRSR600407-1"/>
    </source>
</evidence>
<dbReference type="EMBL" id="LJBN01000202">
    <property type="protein sequence ID" value="OOQ83222.1"/>
    <property type="molecule type" value="Genomic_DNA"/>
</dbReference>
<dbReference type="Gene3D" id="1.10.3430.10">
    <property type="entry name" value="Ammonium transporter AmtB like domains"/>
    <property type="match status" value="1"/>
</dbReference>
<dbReference type="InterPro" id="IPR000407">
    <property type="entry name" value="GDA1_CD39_NTPase"/>
</dbReference>
<dbReference type="NCBIfam" id="TIGR00836">
    <property type="entry name" value="amt"/>
    <property type="match status" value="1"/>
</dbReference>